<evidence type="ECO:0000313" key="2">
    <source>
        <dbReference type="Proteomes" id="UP001266305"/>
    </source>
</evidence>
<gene>
    <name evidence="1" type="primary">TAF1C_3</name>
    <name evidence="1" type="ORF">P7K49_036850</name>
</gene>
<organism evidence="1 2">
    <name type="scientific">Saguinus oedipus</name>
    <name type="common">Cotton-top tamarin</name>
    <name type="synonym">Oedipomidas oedipus</name>
    <dbReference type="NCBI Taxonomy" id="9490"/>
    <lineage>
        <taxon>Eukaryota</taxon>
        <taxon>Metazoa</taxon>
        <taxon>Chordata</taxon>
        <taxon>Craniata</taxon>
        <taxon>Vertebrata</taxon>
        <taxon>Euteleostomi</taxon>
        <taxon>Mammalia</taxon>
        <taxon>Eutheria</taxon>
        <taxon>Euarchontoglires</taxon>
        <taxon>Primates</taxon>
        <taxon>Haplorrhini</taxon>
        <taxon>Platyrrhini</taxon>
        <taxon>Cebidae</taxon>
        <taxon>Callitrichinae</taxon>
        <taxon>Saguinus</taxon>
    </lineage>
</organism>
<reference evidence="1 2" key="1">
    <citation type="submission" date="2023-05" db="EMBL/GenBank/DDBJ databases">
        <title>B98-5 Cell Line De Novo Hybrid Assembly: An Optical Mapping Approach.</title>
        <authorList>
            <person name="Kananen K."/>
            <person name="Auerbach J.A."/>
            <person name="Kautto E."/>
            <person name="Blachly J.S."/>
        </authorList>
    </citation>
    <scope>NUCLEOTIDE SEQUENCE [LARGE SCALE GENOMIC DNA]</scope>
    <source>
        <strain evidence="1">B95-8</strain>
        <tissue evidence="1">Cell line</tissue>
    </source>
</reference>
<proteinExistence type="predicted"/>
<name>A0ABQ9TLA2_SAGOE</name>
<accession>A0ABQ9TLA2</accession>
<comment type="caution">
    <text evidence="1">The sequence shown here is derived from an EMBL/GenBank/DDBJ whole genome shotgun (WGS) entry which is preliminary data.</text>
</comment>
<protein>
    <submittedName>
        <fullName evidence="1">TATA box-binding protein-associated factor RNA polymerase I subunit C</fullName>
    </submittedName>
</protein>
<evidence type="ECO:0000313" key="1">
    <source>
        <dbReference type="EMBL" id="KAK2085550.1"/>
    </source>
</evidence>
<dbReference type="Proteomes" id="UP001266305">
    <property type="component" value="Unassembled WGS sequence"/>
</dbReference>
<keyword evidence="2" id="KW-1185">Reference proteome</keyword>
<sequence length="201" mass="22213">MDFPSSLRPTLFMTGPLGLNDVSDLSFMCSWQNVLTQPEAQPQNLKNGALHVTKDLLWEPATPGPLPMLPPLVGKGPPGSLRAAPTPETFLSLLSLPFRTSSDPWEPGLTAQDLLFRGGYRYRKRPRVVLDVTEQISRFLWDHGDIAFAPLGKLMLENFRLEGARRCTKKTTVVSVKKLLQDLGGHQPWGQVANQKGDGQA</sequence>
<dbReference type="EMBL" id="JASSZA010000021">
    <property type="protein sequence ID" value="KAK2085550.1"/>
    <property type="molecule type" value="Genomic_DNA"/>
</dbReference>